<comment type="similarity">
    <text evidence="5 14">Belongs to the aspartokinase family.</text>
</comment>
<dbReference type="Pfam" id="PF13840">
    <property type="entry name" value="ACT_7"/>
    <property type="match status" value="1"/>
</dbReference>
<dbReference type="SUPFAM" id="SSF55021">
    <property type="entry name" value="ACT-like"/>
    <property type="match status" value="2"/>
</dbReference>
<keyword evidence="7 14" id="KW-0808">Transferase</keyword>
<comment type="caution">
    <text evidence="18">The sequence shown here is derived from an EMBL/GenBank/DDBJ whole genome shotgun (WGS) entry which is preliminary data.</text>
</comment>
<dbReference type="InterPro" id="IPR001341">
    <property type="entry name" value="Asp_kinase"/>
</dbReference>
<dbReference type="InterPro" id="IPR001048">
    <property type="entry name" value="Asp/Glu/Uridylate_kinase"/>
</dbReference>
<evidence type="ECO:0000256" key="9">
    <source>
        <dbReference type="ARBA" id="ARBA00022777"/>
    </source>
</evidence>
<evidence type="ECO:0000256" key="12">
    <source>
        <dbReference type="ARBA" id="ARBA00023154"/>
    </source>
</evidence>
<keyword evidence="6 15" id="KW-0028">Amino-acid biosynthesis</keyword>
<gene>
    <name evidence="18" type="ORF">SAMN05216232_1041</name>
</gene>
<evidence type="ECO:0000256" key="1">
    <source>
        <dbReference type="ARBA" id="ARBA00003121"/>
    </source>
</evidence>
<evidence type="ECO:0000256" key="3">
    <source>
        <dbReference type="ARBA" id="ARBA00004986"/>
    </source>
</evidence>
<evidence type="ECO:0000256" key="7">
    <source>
        <dbReference type="ARBA" id="ARBA00022679"/>
    </source>
</evidence>
<dbReference type="Pfam" id="PF00696">
    <property type="entry name" value="AA_kinase"/>
    <property type="match status" value="1"/>
</dbReference>
<comment type="pathway">
    <text evidence="2 15">Amino-acid biosynthesis; L-lysine biosynthesis via DAP pathway; (S)-tetrahydrodipicolinate from L-aspartate: step 1/4.</text>
</comment>
<dbReference type="EC" id="2.7.2.4" evidence="14"/>
<keyword evidence="19" id="KW-1185">Reference proteome</keyword>
<evidence type="ECO:0000256" key="11">
    <source>
        <dbReference type="ARBA" id="ARBA00022915"/>
    </source>
</evidence>
<sequence length="400" mass="43133">MTVLVQKFGGTSLQSEESISKVISHIKYAVERQYKLVVVVSALGRQPDTYATDTLLNLVDGSVPFHNEREMDLLMSCGETIASIVLSNELQKNHINSTALTGGQAGIMTTAEFTQAEIKNVDTTRLEKELNNFDVVVVAGFQGQTTDGEITTIGRGGSDTTAAALGVALNAEKIEIFTDVNGIMTADPRIVKSARQLKRATYSDSCNLANQGAKVIHPSAVEIAREANVPLHVRSTYETKNGTLITDFGPEQSITGIAHKSALTHFKIEKKEHRDQIFKKLSDTGIQVDFSAISSTGLLFTIPKANTQTAIGLIKDLDCKPPQVIENCAKVSVVGNDLLSGPIASKIADELNEKDIQILQSADSHTTIGVLIHEMDLVKAVNLLHDTLQLSQPLESGVTN</sequence>
<evidence type="ECO:0000256" key="6">
    <source>
        <dbReference type="ARBA" id="ARBA00022605"/>
    </source>
</evidence>
<evidence type="ECO:0000313" key="19">
    <source>
        <dbReference type="Proteomes" id="UP000198733"/>
    </source>
</evidence>
<protein>
    <recommendedName>
        <fullName evidence="14">Aspartokinase</fullName>
        <ecNumber evidence="14">2.7.2.4</ecNumber>
    </recommendedName>
</protein>
<keyword evidence="8" id="KW-0547">Nucleotide-binding</keyword>
<organism evidence="18 19">
    <name type="scientific">Virgibacillus subterraneus</name>
    <dbReference type="NCBI Taxonomy" id="621109"/>
    <lineage>
        <taxon>Bacteria</taxon>
        <taxon>Bacillati</taxon>
        <taxon>Bacillota</taxon>
        <taxon>Bacilli</taxon>
        <taxon>Bacillales</taxon>
        <taxon>Bacillaceae</taxon>
        <taxon>Virgibacillus</taxon>
    </lineage>
</organism>
<dbReference type="NCBIfam" id="NF006068">
    <property type="entry name" value="PRK08210.1"/>
    <property type="match status" value="1"/>
</dbReference>
<dbReference type="PIRSF" id="PIRSF000726">
    <property type="entry name" value="Asp_kin"/>
    <property type="match status" value="1"/>
</dbReference>
<comment type="function">
    <text evidence="1">Catalyzes the phosphorylation of the beta-carboxyl group of aspartic acid with ATP to yield 4-phospho-L-aspartate, which is involved in the branched biosynthetic pathway leading to the biosynthesis of amino acids threonine, isoleucine and methionine.</text>
</comment>
<evidence type="ECO:0000259" key="16">
    <source>
        <dbReference type="Pfam" id="PF00696"/>
    </source>
</evidence>
<comment type="catalytic activity">
    <reaction evidence="13 14">
        <text>L-aspartate + ATP = 4-phospho-L-aspartate + ADP</text>
        <dbReference type="Rhea" id="RHEA:23776"/>
        <dbReference type="ChEBI" id="CHEBI:29991"/>
        <dbReference type="ChEBI" id="CHEBI:30616"/>
        <dbReference type="ChEBI" id="CHEBI:57535"/>
        <dbReference type="ChEBI" id="CHEBI:456216"/>
        <dbReference type="EC" id="2.7.2.4"/>
    </reaction>
</comment>
<dbReference type="InterPro" id="IPR018042">
    <property type="entry name" value="Aspartate_kinase_CS"/>
</dbReference>
<dbReference type="Proteomes" id="UP000198733">
    <property type="component" value="Unassembled WGS sequence"/>
</dbReference>
<accession>A0A1H9B4T5</accession>
<keyword evidence="12" id="KW-0457">Lysine biosynthesis</keyword>
<dbReference type="InterPro" id="IPR027795">
    <property type="entry name" value="CASTOR_ACT_dom"/>
</dbReference>
<dbReference type="Gene3D" id="3.40.1160.10">
    <property type="entry name" value="Acetylglutamate kinase-like"/>
    <property type="match status" value="1"/>
</dbReference>
<evidence type="ECO:0000256" key="5">
    <source>
        <dbReference type="ARBA" id="ARBA00010122"/>
    </source>
</evidence>
<evidence type="ECO:0000256" key="10">
    <source>
        <dbReference type="ARBA" id="ARBA00022840"/>
    </source>
</evidence>
<dbReference type="PANTHER" id="PTHR21499:SF3">
    <property type="entry name" value="ASPARTOKINASE"/>
    <property type="match status" value="1"/>
</dbReference>
<evidence type="ECO:0000256" key="4">
    <source>
        <dbReference type="ARBA" id="ARBA00005139"/>
    </source>
</evidence>
<feature type="domain" description="Aspartate/glutamate/uridylate kinase" evidence="16">
    <location>
        <begin position="3"/>
        <end position="235"/>
    </location>
</feature>
<dbReference type="EMBL" id="FOEH01000001">
    <property type="protein sequence ID" value="SEP83865.1"/>
    <property type="molecule type" value="Genomic_DNA"/>
</dbReference>
<keyword evidence="11" id="KW-0220">Diaminopimelate biosynthesis</keyword>
<evidence type="ECO:0000256" key="14">
    <source>
        <dbReference type="RuleBase" id="RU003448"/>
    </source>
</evidence>
<dbReference type="Gene3D" id="3.30.2130.10">
    <property type="entry name" value="VC0802-like"/>
    <property type="match status" value="1"/>
</dbReference>
<comment type="pathway">
    <text evidence="3 15">Amino-acid biosynthesis; L-methionine biosynthesis via de novo pathway; L-homoserine from L-aspartate: step 1/3.</text>
</comment>
<reference evidence="18 19" key="1">
    <citation type="submission" date="2016-10" db="EMBL/GenBank/DDBJ databases">
        <authorList>
            <person name="Varghese N."/>
            <person name="Submissions S."/>
        </authorList>
    </citation>
    <scope>NUCLEOTIDE SEQUENCE [LARGE SCALE GENOMIC DNA]</scope>
    <source>
        <strain evidence="18 19">CGMCC 1.7734</strain>
    </source>
</reference>
<comment type="pathway">
    <text evidence="4 15">Amino-acid biosynthesis; L-threonine biosynthesis; L-threonine from L-aspartate: step 1/5.</text>
</comment>
<keyword evidence="10" id="KW-0067">ATP-binding</keyword>
<dbReference type="PROSITE" id="PS00324">
    <property type="entry name" value="ASPARTOKINASE"/>
    <property type="match status" value="1"/>
</dbReference>
<evidence type="ECO:0000256" key="15">
    <source>
        <dbReference type="RuleBase" id="RU004249"/>
    </source>
</evidence>
<dbReference type="InterPro" id="IPR045865">
    <property type="entry name" value="ACT-like_dom_sf"/>
</dbReference>
<dbReference type="PANTHER" id="PTHR21499">
    <property type="entry name" value="ASPARTATE KINASE"/>
    <property type="match status" value="1"/>
</dbReference>
<feature type="domain" description="CASTOR ACT" evidence="17">
    <location>
        <begin position="324"/>
        <end position="386"/>
    </location>
</feature>
<evidence type="ECO:0000256" key="13">
    <source>
        <dbReference type="ARBA" id="ARBA00047872"/>
    </source>
</evidence>
<dbReference type="SUPFAM" id="SSF53633">
    <property type="entry name" value="Carbamate kinase-like"/>
    <property type="match status" value="1"/>
</dbReference>
<name>A0A1H9B4T5_9BACI</name>
<evidence type="ECO:0000256" key="8">
    <source>
        <dbReference type="ARBA" id="ARBA00022741"/>
    </source>
</evidence>
<evidence type="ECO:0000256" key="2">
    <source>
        <dbReference type="ARBA" id="ARBA00004766"/>
    </source>
</evidence>
<dbReference type="NCBIfam" id="TIGR00657">
    <property type="entry name" value="asp_kinases"/>
    <property type="match status" value="1"/>
</dbReference>
<keyword evidence="9 14" id="KW-0418">Kinase</keyword>
<proteinExistence type="inferred from homology"/>
<dbReference type="InterPro" id="IPR036393">
    <property type="entry name" value="AceGlu_kinase-like_sf"/>
</dbReference>
<evidence type="ECO:0000313" key="18">
    <source>
        <dbReference type="EMBL" id="SEP83865.1"/>
    </source>
</evidence>
<dbReference type="RefSeq" id="WP_092502769.1">
    <property type="nucleotide sequence ID" value="NZ_FOEH01000001.1"/>
</dbReference>
<dbReference type="InterPro" id="IPR005260">
    <property type="entry name" value="Asp_kin_monofn"/>
</dbReference>
<dbReference type="GO" id="GO:0016301">
    <property type="term" value="F:kinase activity"/>
    <property type="evidence" value="ECO:0007669"/>
    <property type="project" value="UniProtKB-KW"/>
</dbReference>
<evidence type="ECO:0000259" key="17">
    <source>
        <dbReference type="Pfam" id="PF13840"/>
    </source>
</evidence>